<evidence type="ECO:0000313" key="4">
    <source>
        <dbReference type="Proteomes" id="UP000245697"/>
    </source>
</evidence>
<reference evidence="3 4" key="1">
    <citation type="submission" date="2018-05" db="EMBL/GenBank/DDBJ databases">
        <title>Genomic Encyclopedia of Archaeal and Bacterial Type Strains, Phase II (KMG-II): from individual species to whole genera.</title>
        <authorList>
            <person name="Goeker M."/>
        </authorList>
    </citation>
    <scope>NUCLEOTIDE SEQUENCE [LARGE SCALE GENOMIC DNA]</scope>
    <source>
        <strain evidence="3 4">DSM 45184</strain>
    </source>
</reference>
<evidence type="ECO:0000313" key="3">
    <source>
        <dbReference type="EMBL" id="PWK50423.1"/>
    </source>
</evidence>
<keyword evidence="2" id="KW-0812">Transmembrane</keyword>
<keyword evidence="2" id="KW-1133">Transmembrane helix</keyword>
<keyword evidence="2" id="KW-0472">Membrane</keyword>
<feature type="transmembrane region" description="Helical" evidence="2">
    <location>
        <begin position="134"/>
        <end position="158"/>
    </location>
</feature>
<comment type="caution">
    <text evidence="3">The sequence shown here is derived from an EMBL/GenBank/DDBJ whole genome shotgun (WGS) entry which is preliminary data.</text>
</comment>
<sequence>MANPRKRSRIHPYRSSAESRRNPMPTPRKAHGDPAAADTPGAAAAAPAEELTARQSTVEPPAAGLPAQTGRDATVSAADAGSAGDRAESKITTRELLAIGSALLLLLFLIKIYGVGRYSLTTTTALLAATPVQVALGTVTIYAYYVLPAIALGTLWFAIRFRARLQPALWPLILIVATVTALASPYKYLLNGLAVVAVALCVELVVLRLRRRWSESPDERLSRRHRTLASWQGLSVVYLGAAALAFQFMHSLDAPWVSAQAFLLNGSAVTSTQNLEDGVNRLEVRPSSRFVGYPIAETEEWLTVLHADTRYVMRIPQSAVDSRLTCHNENDQLAGDQPLLEALKGNTYSSPNLDCREVLRYLERKSPGGPLPTWN</sequence>
<feature type="transmembrane region" description="Helical" evidence="2">
    <location>
        <begin position="189"/>
        <end position="207"/>
    </location>
</feature>
<feature type="compositionally biased region" description="Basic residues" evidence="1">
    <location>
        <begin position="1"/>
        <end position="12"/>
    </location>
</feature>
<organism evidence="3 4">
    <name type="scientific">Actinoplanes xinjiangensis</name>
    <dbReference type="NCBI Taxonomy" id="512350"/>
    <lineage>
        <taxon>Bacteria</taxon>
        <taxon>Bacillati</taxon>
        <taxon>Actinomycetota</taxon>
        <taxon>Actinomycetes</taxon>
        <taxon>Micromonosporales</taxon>
        <taxon>Micromonosporaceae</taxon>
        <taxon>Actinoplanes</taxon>
    </lineage>
</organism>
<feature type="transmembrane region" description="Helical" evidence="2">
    <location>
        <begin position="228"/>
        <end position="249"/>
    </location>
</feature>
<name>A0A316FQ36_9ACTN</name>
<evidence type="ECO:0000256" key="2">
    <source>
        <dbReference type="SAM" id="Phobius"/>
    </source>
</evidence>
<feature type="transmembrane region" description="Helical" evidence="2">
    <location>
        <begin position="165"/>
        <end position="183"/>
    </location>
</feature>
<accession>A0A316FQ36</accession>
<evidence type="ECO:0000256" key="1">
    <source>
        <dbReference type="SAM" id="MobiDB-lite"/>
    </source>
</evidence>
<keyword evidence="4" id="KW-1185">Reference proteome</keyword>
<dbReference type="OrthoDB" id="3288321at2"/>
<dbReference type="AlphaFoldDB" id="A0A316FQ36"/>
<proteinExistence type="predicted"/>
<protein>
    <submittedName>
        <fullName evidence="3">Uncharacterized protein</fullName>
    </submittedName>
</protein>
<feature type="region of interest" description="Disordered" evidence="1">
    <location>
        <begin position="1"/>
        <end position="81"/>
    </location>
</feature>
<feature type="transmembrane region" description="Helical" evidence="2">
    <location>
        <begin position="96"/>
        <end position="114"/>
    </location>
</feature>
<feature type="compositionally biased region" description="Low complexity" evidence="1">
    <location>
        <begin position="33"/>
        <end position="50"/>
    </location>
</feature>
<dbReference type="RefSeq" id="WP_146246204.1">
    <property type="nucleotide sequence ID" value="NZ_BONA01000006.1"/>
</dbReference>
<gene>
    <name evidence="3" type="ORF">BC793_103308</name>
</gene>
<dbReference type="EMBL" id="QGGR01000003">
    <property type="protein sequence ID" value="PWK50423.1"/>
    <property type="molecule type" value="Genomic_DNA"/>
</dbReference>
<dbReference type="Proteomes" id="UP000245697">
    <property type="component" value="Unassembled WGS sequence"/>
</dbReference>